<dbReference type="SUPFAM" id="SSF53474">
    <property type="entry name" value="alpha/beta-Hydrolases"/>
    <property type="match status" value="1"/>
</dbReference>
<comment type="caution">
    <text evidence="2">The sequence shown here is derived from an EMBL/GenBank/DDBJ whole genome shotgun (WGS) entry which is preliminary data.</text>
</comment>
<organism evidence="2 3">
    <name type="scientific">Bailinhaonella thermotolerans</name>
    <dbReference type="NCBI Taxonomy" id="1070861"/>
    <lineage>
        <taxon>Bacteria</taxon>
        <taxon>Bacillati</taxon>
        <taxon>Actinomycetota</taxon>
        <taxon>Actinomycetes</taxon>
        <taxon>Streptosporangiales</taxon>
        <taxon>Streptosporangiaceae</taxon>
        <taxon>Bailinhaonella</taxon>
    </lineage>
</organism>
<dbReference type="EMBL" id="QZEY01000014">
    <property type="protein sequence ID" value="RJL24843.1"/>
    <property type="molecule type" value="Genomic_DNA"/>
</dbReference>
<dbReference type="Gene3D" id="3.40.50.1820">
    <property type="entry name" value="alpha/beta hydrolase"/>
    <property type="match status" value="1"/>
</dbReference>
<proteinExistence type="predicted"/>
<evidence type="ECO:0000313" key="3">
    <source>
        <dbReference type="Proteomes" id="UP000265768"/>
    </source>
</evidence>
<name>A0A3A4AGN2_9ACTN</name>
<dbReference type="PRINTS" id="PR00111">
    <property type="entry name" value="ABHYDROLASE"/>
</dbReference>
<reference evidence="2 3" key="1">
    <citation type="submission" date="2018-09" db="EMBL/GenBank/DDBJ databases">
        <title>YIM 75507 draft genome.</title>
        <authorList>
            <person name="Tang S."/>
            <person name="Feng Y."/>
        </authorList>
    </citation>
    <scope>NUCLEOTIDE SEQUENCE [LARGE SCALE GENOMIC DNA]</scope>
    <source>
        <strain evidence="2 3">YIM 75507</strain>
    </source>
</reference>
<gene>
    <name evidence="2" type="ORF">D5H75_29140</name>
</gene>
<keyword evidence="3" id="KW-1185">Reference proteome</keyword>
<evidence type="ECO:0000313" key="2">
    <source>
        <dbReference type="EMBL" id="RJL24843.1"/>
    </source>
</evidence>
<dbReference type="RefSeq" id="WP_119929759.1">
    <property type="nucleotide sequence ID" value="NZ_QZEY01000014.1"/>
</dbReference>
<dbReference type="PANTHER" id="PTHR43194:SF5">
    <property type="entry name" value="PIMELOYL-[ACYL-CARRIER PROTEIN] METHYL ESTER ESTERASE"/>
    <property type="match status" value="1"/>
</dbReference>
<dbReference type="AlphaFoldDB" id="A0A3A4AGN2"/>
<dbReference type="Pfam" id="PF00561">
    <property type="entry name" value="Abhydrolase_1"/>
    <property type="match status" value="1"/>
</dbReference>
<dbReference type="InterPro" id="IPR000073">
    <property type="entry name" value="AB_hydrolase_1"/>
</dbReference>
<dbReference type="OrthoDB" id="4944883at2"/>
<dbReference type="GO" id="GO:0016787">
    <property type="term" value="F:hydrolase activity"/>
    <property type="evidence" value="ECO:0007669"/>
    <property type="project" value="UniProtKB-KW"/>
</dbReference>
<dbReference type="InterPro" id="IPR029058">
    <property type="entry name" value="AB_hydrolase_fold"/>
</dbReference>
<dbReference type="InterPro" id="IPR050228">
    <property type="entry name" value="Carboxylesterase_BioH"/>
</dbReference>
<protein>
    <submittedName>
        <fullName evidence="2">Alpha/beta fold hydrolase</fullName>
    </submittedName>
</protein>
<accession>A0A3A4AGN2</accession>
<dbReference type="PANTHER" id="PTHR43194">
    <property type="entry name" value="HYDROLASE ALPHA/BETA FOLD FAMILY"/>
    <property type="match status" value="1"/>
</dbReference>
<feature type="domain" description="AB hydrolase-1" evidence="1">
    <location>
        <begin position="15"/>
        <end position="241"/>
    </location>
</feature>
<keyword evidence="2" id="KW-0378">Hydrolase</keyword>
<dbReference type="Proteomes" id="UP000265768">
    <property type="component" value="Unassembled WGS sequence"/>
</dbReference>
<sequence>MTAYARTVRGSGPGLLLAHGAGGGVEANFGPILDGLAQDHTVVAIDYPGTGATPRSDRPLELDDLSDQLVAAADAEGLDTFAIAGYSLGGLVAMRTAARHPERVTRLVLTAAYLRPDHRFRLAAEVWRDLYRSGDHATLARTLVPINFSAPALDALSAEELESVIDGAAATLPPGSAEHADLASRADVSADAPGITAPTLVISTAYDRLVEPHHHRAVAAALPNAELTEIATGHLPFIERPDEWRKLISDFLSIG</sequence>
<evidence type="ECO:0000259" key="1">
    <source>
        <dbReference type="Pfam" id="PF00561"/>
    </source>
</evidence>